<protein>
    <submittedName>
        <fullName evidence="2">DUF1127 domain-containing protein</fullName>
    </submittedName>
</protein>
<comment type="caution">
    <text evidence="2">The sequence shown here is derived from an EMBL/GenBank/DDBJ whole genome shotgun (WGS) entry which is preliminary data.</text>
</comment>
<evidence type="ECO:0000313" key="3">
    <source>
        <dbReference type="Proteomes" id="UP001652542"/>
    </source>
</evidence>
<evidence type="ECO:0000259" key="1">
    <source>
        <dbReference type="Pfam" id="PF06568"/>
    </source>
</evidence>
<accession>A0ABT2ZFJ7</accession>
<dbReference type="RefSeq" id="WP_263735566.1">
    <property type="nucleotide sequence ID" value="NZ_JAOWKY010000004.1"/>
</dbReference>
<organism evidence="2 3">
    <name type="scientific">Albidovulum marisflavi</name>
    <dbReference type="NCBI Taxonomy" id="2984159"/>
    <lineage>
        <taxon>Bacteria</taxon>
        <taxon>Pseudomonadati</taxon>
        <taxon>Pseudomonadota</taxon>
        <taxon>Alphaproteobacteria</taxon>
        <taxon>Rhodobacterales</taxon>
        <taxon>Paracoccaceae</taxon>
        <taxon>Albidovulum</taxon>
    </lineage>
</organism>
<dbReference type="EMBL" id="JAOWKY010000004">
    <property type="protein sequence ID" value="MCV2869894.1"/>
    <property type="molecule type" value="Genomic_DNA"/>
</dbReference>
<proteinExistence type="predicted"/>
<feature type="domain" description="YjiS-like" evidence="1">
    <location>
        <begin position="25"/>
        <end position="59"/>
    </location>
</feature>
<sequence length="77" mass="8913">MNTLILNPCCTAPRPRTLPLLGAILARIRQERRVARDTRRLAELSDDLLRDIGINRGDIPLAVRYGRDRDIEFARFR</sequence>
<dbReference type="Pfam" id="PF06568">
    <property type="entry name" value="YjiS-like"/>
    <property type="match status" value="1"/>
</dbReference>
<reference evidence="2 3" key="1">
    <citation type="submission" date="2022-10" db="EMBL/GenBank/DDBJ databases">
        <title>Defluviimonas sp. nov., isolated from ocean surface water.</title>
        <authorList>
            <person name="He W."/>
            <person name="Wang L."/>
            <person name="Zhang D.-F."/>
        </authorList>
    </citation>
    <scope>NUCLEOTIDE SEQUENCE [LARGE SCALE GENOMIC DNA]</scope>
    <source>
        <strain evidence="2 3">WL0002</strain>
    </source>
</reference>
<dbReference type="Proteomes" id="UP001652542">
    <property type="component" value="Unassembled WGS sequence"/>
</dbReference>
<gene>
    <name evidence="2" type="ORF">OEW28_14775</name>
</gene>
<name>A0ABT2ZFJ7_9RHOB</name>
<keyword evidence="3" id="KW-1185">Reference proteome</keyword>
<evidence type="ECO:0000313" key="2">
    <source>
        <dbReference type="EMBL" id="MCV2869894.1"/>
    </source>
</evidence>
<dbReference type="InterPro" id="IPR009506">
    <property type="entry name" value="YjiS-like"/>
</dbReference>